<dbReference type="GO" id="GO:0005975">
    <property type="term" value="P:carbohydrate metabolic process"/>
    <property type="evidence" value="ECO:0007669"/>
    <property type="project" value="InterPro"/>
</dbReference>
<reference evidence="8" key="1">
    <citation type="submission" date="2023-07" db="EMBL/GenBank/DDBJ databases">
        <authorList>
            <consortium name="CYATHOMIX"/>
        </authorList>
    </citation>
    <scope>NUCLEOTIDE SEQUENCE</scope>
    <source>
        <strain evidence="8">N/A</strain>
    </source>
</reference>
<dbReference type="PANTHER" id="PTHR22762">
    <property type="entry name" value="ALPHA-GLUCOSIDASE"/>
    <property type="match status" value="1"/>
</dbReference>
<protein>
    <recommendedName>
        <fullName evidence="10">Glycoside hydrolase family 31 N-terminal domain-containing protein</fullName>
    </recommendedName>
</protein>
<dbReference type="GO" id="GO:0030246">
    <property type="term" value="F:carbohydrate binding"/>
    <property type="evidence" value="ECO:0007669"/>
    <property type="project" value="InterPro"/>
</dbReference>
<dbReference type="Proteomes" id="UP001176961">
    <property type="component" value="Unassembled WGS sequence"/>
</dbReference>
<dbReference type="InterPro" id="IPR048395">
    <property type="entry name" value="Glyco_hydro_31_C"/>
</dbReference>
<sequence>MRPFLILGLGVLAYVTAVDRLKFKTCSQSAFCKRQREVTSPTGYEVVDGSANFNDTAFSAQIKNKDLTLDLHIISLHDSTFRLVIDEPKGARRKRFRPLDALAERDPKQQKIKKSKSDGKVSKMITDDGHRVVITHSPLRIDFYSKDVLVTSINSAGLLMVEPFKKKVLLTDREKGYWEETFGDHKDTKPYGSSSIAVDIALVGMRFAFGLPEHAESYALRDTKNYEPYRLYNLDVFEYDLYGPMALYGSIPYMVGANSKRTVGLLWLNSAETWVDIEHTTADKGALAKVVADPDTQAKDVRLINTRFMSETGAIDLFITLGPQPKDSIRQLAALTGTYPLPPDFSLGYHQSRWNYDNQTDVKEVNAGFDEHDIPMDVLWLDIEHTDGKRYFTWDKEKFPNPEEMIEDLTSKGRKLVTIADPHIRKDPDYSIYAKAKEEGLLVKKKDGTVYEGNCWPGDSVYIDFVNPKARKFWADQFALDKYVGSTKDVYTWNDMNEPSVFSGPEVTMQKDLVHHGGLEHREVHNLYGFYQHEATYAGQLARGNNELRPFVLSRAFFVGSQRTAAVWTGDNKADWSHLKASIPMLLSLSTAGIPHVGADVGGFFGNPDEELLVRWYQAGAFQPFFRAHAHLDSPRREPWLFNETTTDAIREAIKMRYQFLPYWYTLFYEHTLTGKTPMRSFWMEFSEDENSYDEDRQWMVGNALLVKPIVDPGATQVSMYLAGRGEVWYDWETSKPRPSPGAVQNPATLKTIGMYQRGGTVIPVRENVQQSSQLMRSEPITLYIALNFKGDAANGTIYLDDGESYAYKRGEYAYWGIVFKREHDYLHTIINKRLDKKGTLESDVMIERIVVRGVKFYPRTAHIFLDDFTPDDLDFDYDRDTQLMEIRNPGAYITRDFRIDLHT</sequence>
<evidence type="ECO:0000313" key="8">
    <source>
        <dbReference type="EMBL" id="CAJ0609720.1"/>
    </source>
</evidence>
<dbReference type="SUPFAM" id="SSF51011">
    <property type="entry name" value="Glycosyl hydrolase domain"/>
    <property type="match status" value="1"/>
</dbReference>
<dbReference type="Gene3D" id="2.60.40.1180">
    <property type="entry name" value="Golgi alpha-mannosidase II"/>
    <property type="match status" value="2"/>
</dbReference>
<evidence type="ECO:0000259" key="7">
    <source>
        <dbReference type="Pfam" id="PF21365"/>
    </source>
</evidence>
<accession>A0AA36HGC3</accession>
<dbReference type="InterPro" id="IPR033403">
    <property type="entry name" value="DUF5110"/>
</dbReference>
<dbReference type="AlphaFoldDB" id="A0AA36HGC3"/>
<dbReference type="InterPro" id="IPR000322">
    <property type="entry name" value="Glyco_hydro_31_TIM"/>
</dbReference>
<dbReference type="GO" id="GO:0090599">
    <property type="term" value="F:alpha-glucosidase activity"/>
    <property type="evidence" value="ECO:0007669"/>
    <property type="project" value="TreeGrafter"/>
</dbReference>
<dbReference type="CDD" id="cd14752">
    <property type="entry name" value="GH31_N"/>
    <property type="match status" value="1"/>
</dbReference>
<dbReference type="InterPro" id="IPR017853">
    <property type="entry name" value="GH"/>
</dbReference>
<evidence type="ECO:0000259" key="5">
    <source>
        <dbReference type="Pfam" id="PF13802"/>
    </source>
</evidence>
<keyword evidence="2" id="KW-0326">Glycosidase</keyword>
<feature type="domain" description="Glycosyl hydrolase family 31 C-terminal" evidence="7">
    <location>
        <begin position="675"/>
        <end position="763"/>
    </location>
</feature>
<evidence type="ECO:0000256" key="3">
    <source>
        <dbReference type="SAM" id="SignalP"/>
    </source>
</evidence>
<dbReference type="Pfam" id="PF13802">
    <property type="entry name" value="Gal_mutarotas_2"/>
    <property type="match status" value="1"/>
</dbReference>
<dbReference type="InterPro" id="IPR013780">
    <property type="entry name" value="Glyco_hydro_b"/>
</dbReference>
<comment type="caution">
    <text evidence="8">The sequence shown here is derived from an EMBL/GenBank/DDBJ whole genome shotgun (WGS) entry which is preliminary data.</text>
</comment>
<evidence type="ECO:0000313" key="9">
    <source>
        <dbReference type="Proteomes" id="UP001176961"/>
    </source>
</evidence>
<gene>
    <name evidence="8" type="ORF">CYNAS_LOCUS21703</name>
</gene>
<name>A0AA36HGC3_CYLNA</name>
<dbReference type="SUPFAM" id="SSF51445">
    <property type="entry name" value="(Trans)glycosidases"/>
    <property type="match status" value="1"/>
</dbReference>
<dbReference type="Pfam" id="PF01055">
    <property type="entry name" value="Glyco_hydro_31_2nd"/>
    <property type="match status" value="1"/>
</dbReference>
<dbReference type="Pfam" id="PF21365">
    <property type="entry name" value="Glyco_hydro_31_3rd"/>
    <property type="match status" value="1"/>
</dbReference>
<evidence type="ECO:0000256" key="2">
    <source>
        <dbReference type="RuleBase" id="RU361185"/>
    </source>
</evidence>
<dbReference type="CDD" id="cd06603">
    <property type="entry name" value="GH31_GANC_GANAB_alpha"/>
    <property type="match status" value="1"/>
</dbReference>
<comment type="similarity">
    <text evidence="1 2">Belongs to the glycosyl hydrolase 31 family.</text>
</comment>
<feature type="domain" description="Glycoside hydrolase family 31 TIM barrel" evidence="4">
    <location>
        <begin position="340"/>
        <end position="667"/>
    </location>
</feature>
<feature type="chain" id="PRO_5041374423" description="Glycoside hydrolase family 31 N-terminal domain-containing protein" evidence="3">
    <location>
        <begin position="18"/>
        <end position="904"/>
    </location>
</feature>
<dbReference type="SUPFAM" id="SSF74650">
    <property type="entry name" value="Galactose mutarotase-like"/>
    <property type="match status" value="1"/>
</dbReference>
<evidence type="ECO:0000256" key="1">
    <source>
        <dbReference type="ARBA" id="ARBA00007806"/>
    </source>
</evidence>
<dbReference type="PANTHER" id="PTHR22762:SF145">
    <property type="entry name" value="GLYCOSIDE HYDROLASE FAMILY 31 N-TERMINAL DOMAIN-CONTAINING PROTEIN"/>
    <property type="match status" value="1"/>
</dbReference>
<feature type="domain" description="Glycoside hydrolase family 31 N-terminal" evidence="5">
    <location>
        <begin position="71"/>
        <end position="276"/>
    </location>
</feature>
<proteinExistence type="inferred from homology"/>
<dbReference type="EMBL" id="CATQJL010000326">
    <property type="protein sequence ID" value="CAJ0609720.1"/>
    <property type="molecule type" value="Genomic_DNA"/>
</dbReference>
<organism evidence="8 9">
    <name type="scientific">Cylicocyclus nassatus</name>
    <name type="common">Nematode worm</name>
    <dbReference type="NCBI Taxonomy" id="53992"/>
    <lineage>
        <taxon>Eukaryota</taxon>
        <taxon>Metazoa</taxon>
        <taxon>Ecdysozoa</taxon>
        <taxon>Nematoda</taxon>
        <taxon>Chromadorea</taxon>
        <taxon>Rhabditida</taxon>
        <taxon>Rhabditina</taxon>
        <taxon>Rhabditomorpha</taxon>
        <taxon>Strongyloidea</taxon>
        <taxon>Strongylidae</taxon>
        <taxon>Cylicocyclus</taxon>
    </lineage>
</organism>
<keyword evidence="2" id="KW-0378">Hydrolase</keyword>
<evidence type="ECO:0000259" key="6">
    <source>
        <dbReference type="Pfam" id="PF17137"/>
    </source>
</evidence>
<dbReference type="FunFam" id="3.20.20.80:FF:000039">
    <property type="entry name" value="Glucosidase, alpha neutral C"/>
    <property type="match status" value="1"/>
</dbReference>
<keyword evidence="9" id="KW-1185">Reference proteome</keyword>
<dbReference type="Gene3D" id="2.60.40.1760">
    <property type="entry name" value="glycosyl hydrolase (family 31)"/>
    <property type="match status" value="1"/>
</dbReference>
<feature type="signal peptide" evidence="3">
    <location>
        <begin position="1"/>
        <end position="17"/>
    </location>
</feature>
<dbReference type="Pfam" id="PF17137">
    <property type="entry name" value="DUF5110"/>
    <property type="match status" value="1"/>
</dbReference>
<dbReference type="Gene3D" id="3.20.20.80">
    <property type="entry name" value="Glycosidases"/>
    <property type="match status" value="1"/>
</dbReference>
<dbReference type="InterPro" id="IPR011013">
    <property type="entry name" value="Gal_mutarotase_sf_dom"/>
</dbReference>
<keyword evidence="3" id="KW-0732">Signal</keyword>
<dbReference type="InterPro" id="IPR025887">
    <property type="entry name" value="Glyco_hydro_31_N_dom"/>
</dbReference>
<feature type="domain" description="DUF5110" evidence="6">
    <location>
        <begin position="780"/>
        <end position="832"/>
    </location>
</feature>
<evidence type="ECO:0000259" key="4">
    <source>
        <dbReference type="Pfam" id="PF01055"/>
    </source>
</evidence>
<dbReference type="GO" id="GO:0006491">
    <property type="term" value="P:N-glycan processing"/>
    <property type="evidence" value="ECO:0007669"/>
    <property type="project" value="TreeGrafter"/>
</dbReference>
<evidence type="ECO:0008006" key="10">
    <source>
        <dbReference type="Google" id="ProtNLM"/>
    </source>
</evidence>